<dbReference type="EMBL" id="LJRI01000938">
    <property type="protein sequence ID" value="KPY83358.1"/>
    <property type="molecule type" value="Genomic_DNA"/>
</dbReference>
<dbReference type="RefSeq" id="WP_080397256.1">
    <property type="nucleotide sequence ID" value="NZ_LJRI01000938.1"/>
</dbReference>
<gene>
    <name evidence="1" type="ORF">ALO94_02690</name>
</gene>
<protein>
    <recommendedName>
        <fullName evidence="3">Phage regulatory protein Rha</fullName>
    </recommendedName>
</protein>
<evidence type="ECO:0000313" key="1">
    <source>
        <dbReference type="EMBL" id="KPY83358.1"/>
    </source>
</evidence>
<organism evidence="1 2">
    <name type="scientific">Pseudomonas syringae pv. spinaceae</name>
    <dbReference type="NCBI Taxonomy" id="264459"/>
    <lineage>
        <taxon>Bacteria</taxon>
        <taxon>Pseudomonadati</taxon>
        <taxon>Pseudomonadota</taxon>
        <taxon>Gammaproteobacteria</taxon>
        <taxon>Pseudomonadales</taxon>
        <taxon>Pseudomonadaceae</taxon>
        <taxon>Pseudomonas</taxon>
        <taxon>Pseudomonas syringae</taxon>
    </lineage>
</organism>
<proteinExistence type="predicted"/>
<evidence type="ECO:0000313" key="2">
    <source>
        <dbReference type="Proteomes" id="UP000050384"/>
    </source>
</evidence>
<dbReference type="InterPro" id="IPR014054">
    <property type="entry name" value="Phage_regulatory_Rha"/>
</dbReference>
<evidence type="ECO:0008006" key="3">
    <source>
        <dbReference type="Google" id="ProtNLM"/>
    </source>
</evidence>
<reference evidence="1 2" key="1">
    <citation type="submission" date="2015-09" db="EMBL/GenBank/DDBJ databases">
        <title>Genome announcement of multiple Pseudomonas syringae strains.</title>
        <authorList>
            <person name="Thakur S."/>
            <person name="Wang P.W."/>
            <person name="Gong Y."/>
            <person name="Weir B.S."/>
            <person name="Guttman D.S."/>
        </authorList>
    </citation>
    <scope>NUCLEOTIDE SEQUENCE [LARGE SCALE GENOMIC DNA]</scope>
    <source>
        <strain evidence="1 2">ICMP16929</strain>
    </source>
</reference>
<dbReference type="PATRIC" id="fig|264459.3.peg.4395"/>
<comment type="caution">
    <text evidence="1">The sequence shown here is derived from an EMBL/GenBank/DDBJ whole genome shotgun (WGS) entry which is preliminary data.</text>
</comment>
<dbReference type="Pfam" id="PF09669">
    <property type="entry name" value="Phage_pRha"/>
    <property type="match status" value="1"/>
</dbReference>
<sequence length="161" mass="17809">MTMSSLEIAELTGKQHTNVVRDIRKMLADLGDDSKLSHVHEEKDARGYTKAYHLDRELTQTLITGYSAPLRLKVIRRLNELEEGLGQKALDFAGPYQGAIIESLSGLQTEVKILKEMIRSIIAGPSVVRQVTELSLSPAIRTQPGVPTWVLLRSQGCSLAE</sequence>
<name>A0A0Q0C7D3_PSESX</name>
<dbReference type="AlphaFoldDB" id="A0A0Q0C7D3"/>
<accession>A0A0Q0C7D3</accession>
<dbReference type="Proteomes" id="UP000050384">
    <property type="component" value="Unassembled WGS sequence"/>
</dbReference>